<evidence type="ECO:0000313" key="2">
    <source>
        <dbReference type="Proteomes" id="UP000031366"/>
    </source>
</evidence>
<name>A0A0C1R3F4_9CLOT</name>
<protein>
    <submittedName>
        <fullName evidence="1">Uncharacterized protein</fullName>
    </submittedName>
</protein>
<comment type="caution">
    <text evidence="1">The sequence shown here is derived from an EMBL/GenBank/DDBJ whole genome shotgun (WGS) entry which is preliminary data.</text>
</comment>
<evidence type="ECO:0000313" key="1">
    <source>
        <dbReference type="EMBL" id="KIE44981.1"/>
    </source>
</evidence>
<proteinExistence type="predicted"/>
<keyword evidence="2" id="KW-1185">Reference proteome</keyword>
<dbReference type="AlphaFoldDB" id="A0A0C1R3F4"/>
<sequence length="112" mass="13230">MKNIEGLKNLQLSKKYTLFYFSELGFPVTEKIMLDNVEIASYEKYKRVIKLYYSTSGKHKLKTFLPQNTLIIWKGWKNVNANYYIDGKADKCFSENYIIRAINSVLKKPLIY</sequence>
<accession>A0A0C1R3F4</accession>
<dbReference type="EMBL" id="AYSO01000020">
    <property type="protein sequence ID" value="KIE44981.1"/>
    <property type="molecule type" value="Genomic_DNA"/>
</dbReference>
<organism evidence="1 2">
    <name type="scientific">Clostridium argentinense CDC 2741</name>
    <dbReference type="NCBI Taxonomy" id="1418104"/>
    <lineage>
        <taxon>Bacteria</taxon>
        <taxon>Bacillati</taxon>
        <taxon>Bacillota</taxon>
        <taxon>Clostridia</taxon>
        <taxon>Eubacteriales</taxon>
        <taxon>Clostridiaceae</taxon>
        <taxon>Clostridium</taxon>
    </lineage>
</organism>
<reference evidence="1 2" key="1">
    <citation type="journal article" date="2015" name="Infect. Genet. Evol.">
        <title>Genomic sequences of six botulinum neurotoxin-producing strains representing three clostridial species illustrate the mobility and diversity of botulinum neurotoxin genes.</title>
        <authorList>
            <person name="Smith T.J."/>
            <person name="Hill K.K."/>
            <person name="Xie G."/>
            <person name="Foley B.T."/>
            <person name="Williamson C.H."/>
            <person name="Foster J.T."/>
            <person name="Johnson S.L."/>
            <person name="Chertkov O."/>
            <person name="Teshima H."/>
            <person name="Gibbons H.S."/>
            <person name="Johnsky L.A."/>
            <person name="Karavis M.A."/>
            <person name="Smith L.A."/>
        </authorList>
    </citation>
    <scope>NUCLEOTIDE SEQUENCE [LARGE SCALE GENOMIC DNA]</scope>
    <source>
        <strain evidence="1 2">CDC 2741</strain>
    </source>
</reference>
<dbReference type="RefSeq" id="WP_039635581.1">
    <property type="nucleotide sequence ID" value="NZ_AYSO01000020.1"/>
</dbReference>
<gene>
    <name evidence="1" type="ORF">U732_3</name>
</gene>
<dbReference type="Proteomes" id="UP000031366">
    <property type="component" value="Unassembled WGS sequence"/>
</dbReference>